<evidence type="ECO:0000313" key="1">
    <source>
        <dbReference type="EMBL" id="MCD9560398.1"/>
    </source>
</evidence>
<name>A0ABS8UNG3_DATST</name>
<organism evidence="1 2">
    <name type="scientific">Datura stramonium</name>
    <name type="common">Jimsonweed</name>
    <name type="synonym">Common thornapple</name>
    <dbReference type="NCBI Taxonomy" id="4076"/>
    <lineage>
        <taxon>Eukaryota</taxon>
        <taxon>Viridiplantae</taxon>
        <taxon>Streptophyta</taxon>
        <taxon>Embryophyta</taxon>
        <taxon>Tracheophyta</taxon>
        <taxon>Spermatophyta</taxon>
        <taxon>Magnoliopsida</taxon>
        <taxon>eudicotyledons</taxon>
        <taxon>Gunneridae</taxon>
        <taxon>Pentapetalae</taxon>
        <taxon>asterids</taxon>
        <taxon>lamiids</taxon>
        <taxon>Solanales</taxon>
        <taxon>Solanaceae</taxon>
        <taxon>Solanoideae</taxon>
        <taxon>Datureae</taxon>
        <taxon>Datura</taxon>
    </lineage>
</organism>
<dbReference type="Proteomes" id="UP000823775">
    <property type="component" value="Unassembled WGS sequence"/>
</dbReference>
<reference evidence="1 2" key="1">
    <citation type="journal article" date="2021" name="BMC Genomics">
        <title>Datura genome reveals duplications of psychoactive alkaloid biosynthetic genes and high mutation rate following tissue culture.</title>
        <authorList>
            <person name="Rajewski A."/>
            <person name="Carter-House D."/>
            <person name="Stajich J."/>
            <person name="Litt A."/>
        </authorList>
    </citation>
    <scope>NUCLEOTIDE SEQUENCE [LARGE SCALE GENOMIC DNA]</scope>
    <source>
        <strain evidence="1">AR-01</strain>
    </source>
</reference>
<evidence type="ECO:0000313" key="2">
    <source>
        <dbReference type="Proteomes" id="UP000823775"/>
    </source>
</evidence>
<accession>A0ABS8UNG3</accession>
<gene>
    <name evidence="1" type="ORF">HAX54_019071</name>
</gene>
<dbReference type="EMBL" id="JACEIK010002314">
    <property type="protein sequence ID" value="MCD9560398.1"/>
    <property type="molecule type" value="Genomic_DNA"/>
</dbReference>
<comment type="caution">
    <text evidence="1">The sequence shown here is derived from an EMBL/GenBank/DDBJ whole genome shotgun (WGS) entry which is preliminary data.</text>
</comment>
<proteinExistence type="predicted"/>
<protein>
    <submittedName>
        <fullName evidence="1">Uncharacterized protein</fullName>
    </submittedName>
</protein>
<keyword evidence="2" id="KW-1185">Reference proteome</keyword>
<sequence>MLLTRRLPFENEKLILVTHRVSSSISGTNIEKIGDSVDVEIPIILGCPFLATNRALMDTDHNKVKFCVNNDEVVFNVDKGMKLLRAFACKSILIEFDDMDEGDPGGVLAII</sequence>